<accession>A0A6A6E5D6</accession>
<evidence type="ECO:0000313" key="1">
    <source>
        <dbReference type="EMBL" id="KAF2185972.1"/>
    </source>
</evidence>
<organism evidence="1 2">
    <name type="scientific">Zopfia rhizophila CBS 207.26</name>
    <dbReference type="NCBI Taxonomy" id="1314779"/>
    <lineage>
        <taxon>Eukaryota</taxon>
        <taxon>Fungi</taxon>
        <taxon>Dikarya</taxon>
        <taxon>Ascomycota</taxon>
        <taxon>Pezizomycotina</taxon>
        <taxon>Dothideomycetes</taxon>
        <taxon>Dothideomycetes incertae sedis</taxon>
        <taxon>Zopfiaceae</taxon>
        <taxon>Zopfia</taxon>
    </lineage>
</organism>
<keyword evidence="2" id="KW-1185">Reference proteome</keyword>
<evidence type="ECO:0000313" key="2">
    <source>
        <dbReference type="Proteomes" id="UP000800200"/>
    </source>
</evidence>
<sequence>MTHAWYKDRVPELWLESAGFLPPTWQWKPWIREERDPCIGESDPKRGQCVRSEWMLRSVNSHILILTK</sequence>
<proteinExistence type="predicted"/>
<reference evidence="1" key="1">
    <citation type="journal article" date="2020" name="Stud. Mycol.">
        <title>101 Dothideomycetes genomes: a test case for predicting lifestyles and emergence of pathogens.</title>
        <authorList>
            <person name="Haridas S."/>
            <person name="Albert R."/>
            <person name="Binder M."/>
            <person name="Bloem J."/>
            <person name="Labutti K."/>
            <person name="Salamov A."/>
            <person name="Andreopoulos B."/>
            <person name="Baker S."/>
            <person name="Barry K."/>
            <person name="Bills G."/>
            <person name="Bluhm B."/>
            <person name="Cannon C."/>
            <person name="Castanera R."/>
            <person name="Culley D."/>
            <person name="Daum C."/>
            <person name="Ezra D."/>
            <person name="Gonzalez J."/>
            <person name="Henrissat B."/>
            <person name="Kuo A."/>
            <person name="Liang C."/>
            <person name="Lipzen A."/>
            <person name="Lutzoni F."/>
            <person name="Magnuson J."/>
            <person name="Mondo S."/>
            <person name="Nolan M."/>
            <person name="Ohm R."/>
            <person name="Pangilinan J."/>
            <person name="Park H.-J."/>
            <person name="Ramirez L."/>
            <person name="Alfaro M."/>
            <person name="Sun H."/>
            <person name="Tritt A."/>
            <person name="Yoshinaga Y."/>
            <person name="Zwiers L.-H."/>
            <person name="Turgeon B."/>
            <person name="Goodwin S."/>
            <person name="Spatafora J."/>
            <person name="Crous P."/>
            <person name="Grigoriev I."/>
        </authorList>
    </citation>
    <scope>NUCLEOTIDE SEQUENCE</scope>
    <source>
        <strain evidence="1">CBS 207.26</strain>
    </source>
</reference>
<dbReference type="AlphaFoldDB" id="A0A6A6E5D6"/>
<dbReference type="Proteomes" id="UP000800200">
    <property type="component" value="Unassembled WGS sequence"/>
</dbReference>
<dbReference type="EMBL" id="ML994631">
    <property type="protein sequence ID" value="KAF2185972.1"/>
    <property type="molecule type" value="Genomic_DNA"/>
</dbReference>
<gene>
    <name evidence="1" type="ORF">K469DRAFT_152339</name>
</gene>
<protein>
    <submittedName>
        <fullName evidence="1">Uncharacterized protein</fullName>
    </submittedName>
</protein>
<name>A0A6A6E5D6_9PEZI</name>